<name>A0ABV8QL22_9GAMM</name>
<comment type="caution">
    <text evidence="1">The sequence shown here is derived from an EMBL/GenBank/DDBJ whole genome shotgun (WGS) entry which is preliminary data.</text>
</comment>
<gene>
    <name evidence="1" type="ORF">ACFOZ5_15210</name>
</gene>
<reference evidence="2" key="1">
    <citation type="journal article" date="2019" name="Int. J. Syst. Evol. Microbiol.">
        <title>The Global Catalogue of Microorganisms (GCM) 10K type strain sequencing project: providing services to taxonomists for standard genome sequencing and annotation.</title>
        <authorList>
            <consortium name="The Broad Institute Genomics Platform"/>
            <consortium name="The Broad Institute Genome Sequencing Center for Infectious Disease"/>
            <person name="Wu L."/>
            <person name="Ma J."/>
        </authorList>
    </citation>
    <scope>NUCLEOTIDE SEQUENCE [LARGE SCALE GENOMIC DNA]</scope>
    <source>
        <strain evidence="2">CECT 7297</strain>
    </source>
</reference>
<dbReference type="SUPFAM" id="SSF55486">
    <property type="entry name" value="Metalloproteases ('zincins'), catalytic domain"/>
    <property type="match status" value="1"/>
</dbReference>
<dbReference type="InterPro" id="IPR024079">
    <property type="entry name" value="MetalloPept_cat_dom_sf"/>
</dbReference>
<sequence length="148" mass="16133">MDSILYCGSGPAAGCAQLNSPNAMISSRWAANSRYGSKIIAHELGHTFGLRHRRLGGNLMNPLLLPGTDLFAFEGQQMLRSSLLQWDKSEYFMEINPIAVVAEPTLVPEPRSLLLGTVLAMGLLVRKFRFARGSRSRVAVTGKDPAFG</sequence>
<dbReference type="Proteomes" id="UP001595798">
    <property type="component" value="Unassembled WGS sequence"/>
</dbReference>
<protein>
    <submittedName>
        <fullName evidence="1">Reprolysin-like metallopeptidase</fullName>
    </submittedName>
</protein>
<accession>A0ABV8QL22</accession>
<dbReference type="RefSeq" id="WP_379888817.1">
    <property type="nucleotide sequence ID" value="NZ_JBHSDI010000055.1"/>
</dbReference>
<organism evidence="1 2">
    <name type="scientific">Marinobacter lacisalsi</name>
    <dbReference type="NCBI Taxonomy" id="475979"/>
    <lineage>
        <taxon>Bacteria</taxon>
        <taxon>Pseudomonadati</taxon>
        <taxon>Pseudomonadota</taxon>
        <taxon>Gammaproteobacteria</taxon>
        <taxon>Pseudomonadales</taxon>
        <taxon>Marinobacteraceae</taxon>
        <taxon>Marinobacter</taxon>
    </lineage>
</organism>
<dbReference type="EMBL" id="JBHSDI010000055">
    <property type="protein sequence ID" value="MFC4260366.1"/>
    <property type="molecule type" value="Genomic_DNA"/>
</dbReference>
<keyword evidence="2" id="KW-1185">Reference proteome</keyword>
<proteinExistence type="predicted"/>
<evidence type="ECO:0000313" key="2">
    <source>
        <dbReference type="Proteomes" id="UP001595798"/>
    </source>
</evidence>
<dbReference type="Gene3D" id="3.40.390.10">
    <property type="entry name" value="Collagenase (Catalytic Domain)"/>
    <property type="match status" value="1"/>
</dbReference>
<evidence type="ECO:0000313" key="1">
    <source>
        <dbReference type="EMBL" id="MFC4260366.1"/>
    </source>
</evidence>